<accession>A0A7W7WWI5</accession>
<name>A0A7W7WWI5_9PSEU</name>
<gene>
    <name evidence="2" type="ORF">F4559_002987</name>
</gene>
<dbReference type="Proteomes" id="UP000542674">
    <property type="component" value="Unassembled WGS sequence"/>
</dbReference>
<keyword evidence="1" id="KW-1133">Transmembrane helix</keyword>
<dbReference type="EMBL" id="JACHJS010000001">
    <property type="protein sequence ID" value="MBB4965628.1"/>
    <property type="molecule type" value="Genomic_DNA"/>
</dbReference>
<dbReference type="AlphaFoldDB" id="A0A7W7WWI5"/>
<feature type="transmembrane region" description="Helical" evidence="1">
    <location>
        <begin position="20"/>
        <end position="42"/>
    </location>
</feature>
<keyword evidence="3" id="KW-1185">Reference proteome</keyword>
<keyword evidence="1" id="KW-0812">Transmembrane</keyword>
<protein>
    <submittedName>
        <fullName evidence="2">Uncharacterized protein</fullName>
    </submittedName>
</protein>
<evidence type="ECO:0000313" key="3">
    <source>
        <dbReference type="Proteomes" id="UP000542674"/>
    </source>
</evidence>
<evidence type="ECO:0000313" key="2">
    <source>
        <dbReference type="EMBL" id="MBB4965628.1"/>
    </source>
</evidence>
<organism evidence="2 3">
    <name type="scientific">Saccharothrix violaceirubra</name>
    <dbReference type="NCBI Taxonomy" id="413306"/>
    <lineage>
        <taxon>Bacteria</taxon>
        <taxon>Bacillati</taxon>
        <taxon>Actinomycetota</taxon>
        <taxon>Actinomycetes</taxon>
        <taxon>Pseudonocardiales</taxon>
        <taxon>Pseudonocardiaceae</taxon>
        <taxon>Saccharothrix</taxon>
    </lineage>
</organism>
<keyword evidence="1" id="KW-0472">Membrane</keyword>
<dbReference type="RefSeq" id="WP_281386313.1">
    <property type="nucleotide sequence ID" value="NZ_BAABAI010000029.1"/>
</dbReference>
<proteinExistence type="predicted"/>
<sequence length="43" mass="4721">MNVNYRWEVSCTGMLTPAHVKTVVVVLILVWLLVSGATLPVIP</sequence>
<comment type="caution">
    <text evidence="2">The sequence shown here is derived from an EMBL/GenBank/DDBJ whole genome shotgun (WGS) entry which is preliminary data.</text>
</comment>
<reference evidence="2 3" key="1">
    <citation type="submission" date="2020-08" db="EMBL/GenBank/DDBJ databases">
        <title>Sequencing the genomes of 1000 actinobacteria strains.</title>
        <authorList>
            <person name="Klenk H.-P."/>
        </authorList>
    </citation>
    <scope>NUCLEOTIDE SEQUENCE [LARGE SCALE GENOMIC DNA]</scope>
    <source>
        <strain evidence="2 3">DSM 45084</strain>
    </source>
</reference>
<evidence type="ECO:0000256" key="1">
    <source>
        <dbReference type="SAM" id="Phobius"/>
    </source>
</evidence>